<evidence type="ECO:0000313" key="10">
    <source>
        <dbReference type="Proteomes" id="UP001230156"/>
    </source>
</evidence>
<evidence type="ECO:0000313" key="9">
    <source>
        <dbReference type="EMBL" id="MDQ7247148.1"/>
    </source>
</evidence>
<evidence type="ECO:0000256" key="7">
    <source>
        <dbReference type="ARBA" id="ARBA00032344"/>
    </source>
</evidence>
<evidence type="ECO:0000256" key="6">
    <source>
        <dbReference type="ARBA" id="ARBA00023143"/>
    </source>
</evidence>
<evidence type="ECO:0000256" key="3">
    <source>
        <dbReference type="ARBA" id="ARBA00019515"/>
    </source>
</evidence>
<dbReference type="NCBIfam" id="NF003676">
    <property type="entry name" value="PRK05303.1"/>
    <property type="match status" value="1"/>
</dbReference>
<dbReference type="PANTHER" id="PTHR30381:SF0">
    <property type="entry name" value="FLAGELLAR P-RING PROTEIN"/>
    <property type="match status" value="1"/>
</dbReference>
<evidence type="ECO:0000256" key="4">
    <source>
        <dbReference type="ARBA" id="ARBA00022729"/>
    </source>
</evidence>
<reference evidence="10" key="1">
    <citation type="submission" date="2023-08" db="EMBL/GenBank/DDBJ databases">
        <title>Rhodospirillaceae gen. nov., a novel taxon isolated from the Yangtze River Yuezi River estuary sludge.</title>
        <authorList>
            <person name="Ruan L."/>
        </authorList>
    </citation>
    <scope>NUCLEOTIDE SEQUENCE [LARGE SCALE GENOMIC DNA]</scope>
    <source>
        <strain evidence="10">R-7</strain>
    </source>
</reference>
<keyword evidence="9" id="KW-0966">Cell projection</keyword>
<keyword evidence="10" id="KW-1185">Reference proteome</keyword>
<comment type="subunit">
    <text evidence="8">The basal body constitutes a major portion of the flagellar organelle and consists of four rings (L,P,S, and M) mounted on a central rod.</text>
</comment>
<evidence type="ECO:0000256" key="8">
    <source>
        <dbReference type="HAMAP-Rule" id="MF_00416"/>
    </source>
</evidence>
<accession>A0ABU0YK78</accession>
<organism evidence="9 10">
    <name type="scientific">Dongia sedimenti</name>
    <dbReference type="NCBI Taxonomy" id="3064282"/>
    <lineage>
        <taxon>Bacteria</taxon>
        <taxon>Pseudomonadati</taxon>
        <taxon>Pseudomonadota</taxon>
        <taxon>Alphaproteobacteria</taxon>
        <taxon>Rhodospirillales</taxon>
        <taxon>Dongiaceae</taxon>
        <taxon>Dongia</taxon>
    </lineage>
</organism>
<comment type="caution">
    <text evidence="9">The sequence shown here is derived from an EMBL/GenBank/DDBJ whole genome shotgun (WGS) entry which is preliminary data.</text>
</comment>
<gene>
    <name evidence="8" type="primary">flgI</name>
    <name evidence="9" type="ORF">Q8A70_05705</name>
</gene>
<comment type="subcellular location">
    <subcellularLocation>
        <location evidence="2 8">Bacterial flagellum basal body</location>
    </subcellularLocation>
</comment>
<name>A0ABU0YK78_9PROT</name>
<keyword evidence="5" id="KW-0574">Periplasm</keyword>
<dbReference type="HAMAP" id="MF_00416">
    <property type="entry name" value="FlgI"/>
    <property type="match status" value="1"/>
</dbReference>
<keyword evidence="9" id="KW-0969">Cilium</keyword>
<evidence type="ECO:0000256" key="1">
    <source>
        <dbReference type="ARBA" id="ARBA00002591"/>
    </source>
</evidence>
<dbReference type="Proteomes" id="UP001230156">
    <property type="component" value="Unassembled WGS sequence"/>
</dbReference>
<comment type="similarity">
    <text evidence="8">Belongs to the FlgI family.</text>
</comment>
<keyword evidence="4" id="KW-0732">Signal</keyword>
<dbReference type="Pfam" id="PF02119">
    <property type="entry name" value="FlgI"/>
    <property type="match status" value="1"/>
</dbReference>
<protein>
    <recommendedName>
        <fullName evidence="3 8">Flagellar P-ring protein</fullName>
    </recommendedName>
    <alternativeName>
        <fullName evidence="7 8">Basal body P-ring protein</fullName>
    </alternativeName>
</protein>
<keyword evidence="9" id="KW-0282">Flagellum</keyword>
<evidence type="ECO:0000256" key="5">
    <source>
        <dbReference type="ARBA" id="ARBA00022764"/>
    </source>
</evidence>
<evidence type="ECO:0000256" key="2">
    <source>
        <dbReference type="ARBA" id="ARBA00004117"/>
    </source>
</evidence>
<keyword evidence="6 8" id="KW-0975">Bacterial flagellum</keyword>
<dbReference type="PANTHER" id="PTHR30381">
    <property type="entry name" value="FLAGELLAR P-RING PERIPLASMIC PROTEIN FLGI"/>
    <property type="match status" value="1"/>
</dbReference>
<dbReference type="EMBL" id="JAUYVI010000002">
    <property type="protein sequence ID" value="MDQ7247148.1"/>
    <property type="molecule type" value="Genomic_DNA"/>
</dbReference>
<proteinExistence type="inferred from homology"/>
<dbReference type="PRINTS" id="PR01010">
    <property type="entry name" value="FLGPRINGFLGI"/>
</dbReference>
<dbReference type="InterPro" id="IPR001782">
    <property type="entry name" value="Flag_FlgI"/>
</dbReference>
<comment type="function">
    <text evidence="1 8">Assembles around the rod to form the L-ring and probably protects the motor/basal body from shearing forces during rotation.</text>
</comment>
<sequence>MLLALAATAIPAAATSRIKDIADFEGVRENQLVGYGLVVGLDGTGDDMKKKAPFTRESLIGMLERLGVKVNRGDTDLETKNLAAVMVTATLPAFARQGSEIDVSVSSLGDATSLQGGTLLATPLIGADGEVYSVAQGGITIGGFKATGAAETIVRGVPTSGRIVRGGIVEREIPFELNQLSSLKLALRNPDFTTAQRISDAINAAVGAGTAVPLDSGTVQLNSAQFPGGPAALITNVEQLPIEPDQQARVVIDENTGVIVMGENVRISKVAVAQGNLTIRVTETPQVSQPSPFSSTGVTVVVPRTDIEVQEDRNRKLAVLPTSLTLEQLVTGINSLGVGPRDLISILQSIKAAGALQADIVTQ</sequence>